<keyword evidence="1" id="KW-0732">Signal</keyword>
<reference evidence="3 4" key="1">
    <citation type="submission" date="2017-06" db="EMBL/GenBank/DDBJ databases">
        <authorList>
            <person name="Kim H.J."/>
            <person name="Triplett B.A."/>
        </authorList>
    </citation>
    <scope>NUCLEOTIDE SEQUENCE [LARGE SCALE GENOMIC DNA]</scope>
    <source>
        <strain evidence="3 4">B29T1</strain>
    </source>
</reference>
<dbReference type="PANTHER" id="PTHR43208:SF1">
    <property type="entry name" value="ABC TRANSPORTER SUBSTRATE-BINDING PROTEIN"/>
    <property type="match status" value="1"/>
</dbReference>
<sequence length="359" mass="38669">MSWTMDRRRALGASVATVAGLALPGRARAEGPLKAGWVYVGPVGDYGYSYQHDQGRLAAQSHFGDKIQTSFVENVSEGPDAERVIRQLATTGNDIVFATSFGFMNGVEKVARSLPAKKFEHATGYKRLANLATYDARFYEGRAVIGTIAGHLTKTKKIGYIGSFPIPEVVQGINSFTLAMQKVNPEATVSVIWVNSWYDPGKEADAAKAHFDQGADIIVQHTDSPAALQVAEQRGLMGFGQSSDMRKFAPNCQLSAIVDNWSAYYIRRLGQVMDGSWTSGAVWMGLDTGNVEIAPYGPKVTPEAASAADQIKGAIIAKKLHPFTGPIVDQKGTQHAAAGETLSDEALSKMDWYVPGVHA</sequence>
<dbReference type="PROSITE" id="PS51318">
    <property type="entry name" value="TAT"/>
    <property type="match status" value="1"/>
</dbReference>
<organism evidence="3 4">
    <name type="scientific">Arboricoccus pini</name>
    <dbReference type="NCBI Taxonomy" id="1963835"/>
    <lineage>
        <taxon>Bacteria</taxon>
        <taxon>Pseudomonadati</taxon>
        <taxon>Pseudomonadota</taxon>
        <taxon>Alphaproteobacteria</taxon>
        <taxon>Geminicoccales</taxon>
        <taxon>Geminicoccaceae</taxon>
        <taxon>Arboricoccus</taxon>
    </lineage>
</organism>
<dbReference type="InterPro" id="IPR052910">
    <property type="entry name" value="ABC-Purine-Binding"/>
</dbReference>
<evidence type="ECO:0000313" key="3">
    <source>
        <dbReference type="EMBL" id="SNB56806.1"/>
    </source>
</evidence>
<dbReference type="RefSeq" id="WP_243389682.1">
    <property type="nucleotide sequence ID" value="NZ_FYEH01000001.1"/>
</dbReference>
<accession>A0A212QBN4</accession>
<dbReference type="GO" id="GO:0005886">
    <property type="term" value="C:plasma membrane"/>
    <property type="evidence" value="ECO:0007669"/>
    <property type="project" value="InterPro"/>
</dbReference>
<dbReference type="CDD" id="cd19963">
    <property type="entry name" value="PBP1_BMP-like"/>
    <property type="match status" value="1"/>
</dbReference>
<dbReference type="EMBL" id="FYEH01000001">
    <property type="protein sequence ID" value="SNB56806.1"/>
    <property type="molecule type" value="Genomic_DNA"/>
</dbReference>
<gene>
    <name evidence="3" type="ORF">SAMN07250955_101550</name>
</gene>
<keyword evidence="4" id="KW-1185">Reference proteome</keyword>
<name>A0A212QBN4_9PROT</name>
<evidence type="ECO:0000313" key="4">
    <source>
        <dbReference type="Proteomes" id="UP000197065"/>
    </source>
</evidence>
<dbReference type="Proteomes" id="UP000197065">
    <property type="component" value="Unassembled WGS sequence"/>
</dbReference>
<protein>
    <submittedName>
        <fullName evidence="3">Nucleoside-binding protein</fullName>
    </submittedName>
</protein>
<proteinExistence type="predicted"/>
<dbReference type="InterPro" id="IPR003760">
    <property type="entry name" value="PnrA-like"/>
</dbReference>
<dbReference type="AlphaFoldDB" id="A0A212QBN4"/>
<dbReference type="PANTHER" id="PTHR43208">
    <property type="entry name" value="ABC TRANSPORTER SUBSTRATE-BINDING PROTEIN"/>
    <property type="match status" value="1"/>
</dbReference>
<dbReference type="Pfam" id="PF02608">
    <property type="entry name" value="Bmp"/>
    <property type="match status" value="1"/>
</dbReference>
<evidence type="ECO:0000256" key="1">
    <source>
        <dbReference type="ARBA" id="ARBA00022729"/>
    </source>
</evidence>
<feature type="domain" description="ABC transporter substrate-binding protein PnrA-like" evidence="2">
    <location>
        <begin position="34"/>
        <end position="307"/>
    </location>
</feature>
<evidence type="ECO:0000259" key="2">
    <source>
        <dbReference type="Pfam" id="PF02608"/>
    </source>
</evidence>
<dbReference type="InterPro" id="IPR006311">
    <property type="entry name" value="TAT_signal"/>
</dbReference>
<dbReference type="Gene3D" id="3.40.50.2300">
    <property type="match status" value="2"/>
</dbReference>